<evidence type="ECO:0000256" key="6">
    <source>
        <dbReference type="ARBA" id="ARBA00022801"/>
    </source>
</evidence>
<evidence type="ECO:0000256" key="9">
    <source>
        <dbReference type="ARBA" id="ARBA00023049"/>
    </source>
</evidence>
<dbReference type="RefSeq" id="WP_128213939.1">
    <property type="nucleotide sequence ID" value="NZ_CP025746.1"/>
</dbReference>
<name>A0A3R5QVH0_9CLOT</name>
<dbReference type="PANTHER" id="PTHR42837">
    <property type="entry name" value="REGULATOR OF SIGMA-E PROTEASE RSEP"/>
    <property type="match status" value="1"/>
</dbReference>
<dbReference type="InterPro" id="IPR036034">
    <property type="entry name" value="PDZ_sf"/>
</dbReference>
<dbReference type="AlphaFoldDB" id="A0A3R5QVH0"/>
<keyword evidence="8 11" id="KW-1133">Transmembrane helix</keyword>
<feature type="transmembrane region" description="Helical" evidence="11">
    <location>
        <begin position="88"/>
        <end position="111"/>
    </location>
</feature>
<dbReference type="GO" id="GO:0006508">
    <property type="term" value="P:proteolysis"/>
    <property type="evidence" value="ECO:0007669"/>
    <property type="project" value="UniProtKB-KW"/>
</dbReference>
<comment type="similarity">
    <text evidence="3 11">Belongs to the peptidase M50B family.</text>
</comment>
<evidence type="ECO:0000256" key="8">
    <source>
        <dbReference type="ARBA" id="ARBA00022989"/>
    </source>
</evidence>
<dbReference type="InterPro" id="IPR001478">
    <property type="entry name" value="PDZ"/>
</dbReference>
<dbReference type="GO" id="GO:0004222">
    <property type="term" value="F:metalloendopeptidase activity"/>
    <property type="evidence" value="ECO:0007669"/>
    <property type="project" value="InterPro"/>
</dbReference>
<evidence type="ECO:0000313" key="13">
    <source>
        <dbReference type="EMBL" id="QAA33214.1"/>
    </source>
</evidence>
<dbReference type="NCBIfam" id="TIGR00054">
    <property type="entry name" value="RIP metalloprotease RseP"/>
    <property type="match status" value="1"/>
</dbReference>
<dbReference type="KEGG" id="cmah:C1I91_17070"/>
<feature type="transmembrane region" description="Helical" evidence="11">
    <location>
        <begin position="309"/>
        <end position="327"/>
    </location>
</feature>
<evidence type="ECO:0000259" key="12">
    <source>
        <dbReference type="SMART" id="SM00228"/>
    </source>
</evidence>
<sequence>MYIIFAIIAFSLLILIHEVGHFTLAKLNGVKVDEFSIGMGPKLFSIKGKETEYMIKALPIGGYVKMYGEEETTNDSRGFMSKSPLQRISIIFAGAFMNYVLAIVLFSIFTFHSGYALLTVNETVKDSPAAKAGMLKGDEIIKVNNKTLLTKDDLTYEIATSKGKAVDVLVKRGNENKEFSIVPMKSDEGMLMIGISNQYVQNPSILESVKYSFKGTASWVKQTFYALKSIFTGKANLKTDVGGPVTIVKMTGTAAKSGIITLIWFTAYLSVQLAVFNLLPFPALDGGWIIMLLFELITRKKVPDKVVGALNFVGFSLLMLLMLLVTVKDILFPVSL</sequence>
<dbReference type="SUPFAM" id="SSF50156">
    <property type="entry name" value="PDZ domain-like"/>
    <property type="match status" value="1"/>
</dbReference>
<dbReference type="GO" id="GO:0046872">
    <property type="term" value="F:metal ion binding"/>
    <property type="evidence" value="ECO:0007669"/>
    <property type="project" value="UniProtKB-KW"/>
</dbReference>
<accession>A0A3R5QVH0</accession>
<dbReference type="EMBL" id="CP025746">
    <property type="protein sequence ID" value="QAA33214.1"/>
    <property type="molecule type" value="Genomic_DNA"/>
</dbReference>
<keyword evidence="9 11" id="KW-0482">Metalloprotease</keyword>
<dbReference type="Gene3D" id="2.30.42.10">
    <property type="match status" value="1"/>
</dbReference>
<evidence type="ECO:0000256" key="11">
    <source>
        <dbReference type="RuleBase" id="RU362031"/>
    </source>
</evidence>
<evidence type="ECO:0000256" key="7">
    <source>
        <dbReference type="ARBA" id="ARBA00022833"/>
    </source>
</evidence>
<feature type="domain" description="PDZ" evidence="12">
    <location>
        <begin position="102"/>
        <end position="174"/>
    </location>
</feature>
<evidence type="ECO:0000256" key="10">
    <source>
        <dbReference type="ARBA" id="ARBA00023136"/>
    </source>
</evidence>
<evidence type="ECO:0000256" key="3">
    <source>
        <dbReference type="ARBA" id="ARBA00007931"/>
    </source>
</evidence>
<dbReference type="Proteomes" id="UP000286268">
    <property type="component" value="Chromosome"/>
</dbReference>
<reference evidence="13 14" key="1">
    <citation type="submission" date="2018-01" db="EMBL/GenBank/DDBJ databases">
        <title>Genome Sequencing and Assembly of Anaerobacter polyendosporus strain CT4.</title>
        <authorList>
            <person name="Tachaapaikoon C."/>
            <person name="Sutheeworapong S."/>
            <person name="Jenjaroenpun P."/>
            <person name="Wongsurawat T."/>
            <person name="Nookeaw I."/>
            <person name="Cheawchanlertfa P."/>
            <person name="Kosugi A."/>
            <person name="Cheevadhanarak S."/>
            <person name="Ratanakhanokchai K."/>
        </authorList>
    </citation>
    <scope>NUCLEOTIDE SEQUENCE [LARGE SCALE GENOMIC DNA]</scope>
    <source>
        <strain evidence="13 14">CT4</strain>
    </source>
</reference>
<keyword evidence="14" id="KW-1185">Reference proteome</keyword>
<keyword evidence="6 11" id="KW-0378">Hydrolase</keyword>
<proteinExistence type="inferred from homology"/>
<dbReference type="Pfam" id="PF17820">
    <property type="entry name" value="PDZ_6"/>
    <property type="match status" value="1"/>
</dbReference>
<dbReference type="GO" id="GO:0016020">
    <property type="term" value="C:membrane"/>
    <property type="evidence" value="ECO:0007669"/>
    <property type="project" value="UniProtKB-SubCell"/>
</dbReference>
<comment type="cofactor">
    <cofactor evidence="1 11">
        <name>Zn(2+)</name>
        <dbReference type="ChEBI" id="CHEBI:29105"/>
    </cofactor>
</comment>
<dbReference type="InterPro" id="IPR004387">
    <property type="entry name" value="Pept_M50_Zn"/>
</dbReference>
<comment type="subcellular location">
    <subcellularLocation>
        <location evidence="2">Membrane</location>
        <topology evidence="2">Multi-pass membrane protein</topology>
    </subcellularLocation>
</comment>
<evidence type="ECO:0000256" key="2">
    <source>
        <dbReference type="ARBA" id="ARBA00004141"/>
    </source>
</evidence>
<feature type="transmembrane region" description="Helical" evidence="11">
    <location>
        <begin position="281"/>
        <end position="297"/>
    </location>
</feature>
<dbReference type="InterPro" id="IPR008915">
    <property type="entry name" value="Peptidase_M50"/>
</dbReference>
<organism evidence="13 14">
    <name type="scientific">Clostridium manihotivorum</name>
    <dbReference type="NCBI Taxonomy" id="2320868"/>
    <lineage>
        <taxon>Bacteria</taxon>
        <taxon>Bacillati</taxon>
        <taxon>Bacillota</taxon>
        <taxon>Clostridia</taxon>
        <taxon>Eubacteriales</taxon>
        <taxon>Clostridiaceae</taxon>
        <taxon>Clostridium</taxon>
    </lineage>
</organism>
<keyword evidence="10 11" id="KW-0472">Membrane</keyword>
<gene>
    <name evidence="13" type="primary">rseP</name>
    <name evidence="13" type="ORF">C1I91_17070</name>
</gene>
<keyword evidence="4 13" id="KW-0645">Protease</keyword>
<evidence type="ECO:0000256" key="4">
    <source>
        <dbReference type="ARBA" id="ARBA00022670"/>
    </source>
</evidence>
<evidence type="ECO:0000256" key="1">
    <source>
        <dbReference type="ARBA" id="ARBA00001947"/>
    </source>
</evidence>
<protein>
    <recommendedName>
        <fullName evidence="11">Zinc metalloprotease</fullName>
        <ecNumber evidence="11">3.4.24.-</ecNumber>
    </recommendedName>
</protein>
<dbReference type="InterPro" id="IPR041489">
    <property type="entry name" value="PDZ_6"/>
</dbReference>
<dbReference type="Pfam" id="PF02163">
    <property type="entry name" value="Peptidase_M50"/>
    <property type="match status" value="1"/>
</dbReference>
<dbReference type="EC" id="3.4.24.-" evidence="11"/>
<evidence type="ECO:0000313" key="14">
    <source>
        <dbReference type="Proteomes" id="UP000286268"/>
    </source>
</evidence>
<dbReference type="PANTHER" id="PTHR42837:SF2">
    <property type="entry name" value="MEMBRANE METALLOPROTEASE ARASP2, CHLOROPLASTIC-RELATED"/>
    <property type="match status" value="1"/>
</dbReference>
<keyword evidence="7 11" id="KW-0862">Zinc</keyword>
<keyword evidence="5 11" id="KW-0812">Transmembrane</keyword>
<keyword evidence="11" id="KW-0479">Metal-binding</keyword>
<evidence type="ECO:0000256" key="5">
    <source>
        <dbReference type="ARBA" id="ARBA00022692"/>
    </source>
</evidence>
<dbReference type="CDD" id="cd06163">
    <property type="entry name" value="S2P-M50_PDZ_RseP-like"/>
    <property type="match status" value="1"/>
</dbReference>
<feature type="transmembrane region" description="Helical" evidence="11">
    <location>
        <begin position="257"/>
        <end position="275"/>
    </location>
</feature>
<dbReference type="OrthoDB" id="9782003at2"/>
<dbReference type="SMART" id="SM00228">
    <property type="entry name" value="PDZ"/>
    <property type="match status" value="1"/>
</dbReference>